<keyword evidence="2" id="KW-1185">Reference proteome</keyword>
<evidence type="ECO:0000313" key="1">
    <source>
        <dbReference type="EMBL" id="SDW76629.1"/>
    </source>
</evidence>
<dbReference type="AlphaFoldDB" id="A0A8X8IBT1"/>
<protein>
    <submittedName>
        <fullName evidence="1">Uncharacterized protein</fullName>
    </submittedName>
</protein>
<reference evidence="1 2" key="1">
    <citation type="submission" date="2016-10" db="EMBL/GenBank/DDBJ databases">
        <authorList>
            <person name="Varghese N."/>
            <person name="Submissions S."/>
        </authorList>
    </citation>
    <scope>NUCLEOTIDE SEQUENCE [LARGE SCALE GENOMIC DNA]</scope>
    <source>
        <strain evidence="1 2">DSM 25353</strain>
    </source>
</reference>
<organism evidence="1 2">
    <name type="scientific">Hydrobacter penzbergensis</name>
    <dbReference type="NCBI Taxonomy" id="1235997"/>
    <lineage>
        <taxon>Bacteria</taxon>
        <taxon>Pseudomonadati</taxon>
        <taxon>Bacteroidota</taxon>
        <taxon>Chitinophagia</taxon>
        <taxon>Chitinophagales</taxon>
        <taxon>Chitinophagaceae</taxon>
        <taxon>Hydrobacter</taxon>
    </lineage>
</organism>
<accession>A0A8X8IBT1</accession>
<dbReference type="EMBL" id="FNNO01000005">
    <property type="protein sequence ID" value="SDW76629.1"/>
    <property type="molecule type" value="Genomic_DNA"/>
</dbReference>
<name>A0A8X8IBT1_9BACT</name>
<sequence length="190" mass="21469">MLFIKMLAVIELAVTVWSTGKQDLYGEHASPIAERVTRETKFLDDQPIINPSKLFTKTEADKIMGQSTHLADSSSKFKGLSASYLCAYLTDDKDAPTGKTGAIYFLFEQYRQISDAKKKYADIMLANKPHGIENINNLGDEAYFHTDKVHFYFIMVRKGKNVFNIKVNKITSSTSLKEFNKIANRITALI</sequence>
<dbReference type="Proteomes" id="UP000198711">
    <property type="component" value="Unassembled WGS sequence"/>
</dbReference>
<comment type="caution">
    <text evidence="1">The sequence shown here is derived from an EMBL/GenBank/DDBJ whole genome shotgun (WGS) entry which is preliminary data.</text>
</comment>
<dbReference type="RefSeq" id="WP_092723458.1">
    <property type="nucleotide sequence ID" value="NZ_FNNO01000005.1"/>
</dbReference>
<proteinExistence type="predicted"/>
<evidence type="ECO:0000313" key="2">
    <source>
        <dbReference type="Proteomes" id="UP000198711"/>
    </source>
</evidence>
<gene>
    <name evidence="1" type="ORF">SAMN05444410_105206</name>
</gene>